<evidence type="ECO:0000256" key="7">
    <source>
        <dbReference type="ARBA" id="ARBA00023098"/>
    </source>
</evidence>
<evidence type="ECO:0000256" key="9">
    <source>
        <dbReference type="ARBA" id="ARBA00023268"/>
    </source>
</evidence>
<dbReference type="InterPro" id="IPR016039">
    <property type="entry name" value="Thiolase-like"/>
</dbReference>
<evidence type="ECO:0000259" key="12">
    <source>
        <dbReference type="Pfam" id="PF08545"/>
    </source>
</evidence>
<keyword evidence="9" id="KW-0511">Multifunctional enzyme</keyword>
<accession>A0A4R4K701</accession>
<feature type="domain" description="Beta-ketoacyl-[acyl-carrier-protein] synthase III N-terminal" evidence="12">
    <location>
        <begin position="114"/>
        <end position="189"/>
    </location>
</feature>
<dbReference type="Proteomes" id="UP000295706">
    <property type="component" value="Unassembled WGS sequence"/>
</dbReference>
<evidence type="ECO:0000256" key="5">
    <source>
        <dbReference type="ARBA" id="ARBA00022679"/>
    </source>
</evidence>
<evidence type="ECO:0000256" key="1">
    <source>
        <dbReference type="ARBA" id="ARBA00005189"/>
    </source>
</evidence>
<evidence type="ECO:0000256" key="3">
    <source>
        <dbReference type="ARBA" id="ARBA00022490"/>
    </source>
</evidence>
<keyword evidence="5" id="KW-0808">Transferase</keyword>
<name>A0A4R4K701_9BACT</name>
<dbReference type="Pfam" id="PF08545">
    <property type="entry name" value="ACP_syn_III"/>
    <property type="match status" value="1"/>
</dbReference>
<keyword evidence="10" id="KW-0012">Acyltransferase</keyword>
<dbReference type="NCBIfam" id="NF006829">
    <property type="entry name" value="PRK09352.1"/>
    <property type="match status" value="1"/>
</dbReference>
<dbReference type="EMBL" id="SMJU01000010">
    <property type="protein sequence ID" value="TDB63307.1"/>
    <property type="molecule type" value="Genomic_DNA"/>
</dbReference>
<dbReference type="PANTHER" id="PTHR34069:SF2">
    <property type="entry name" value="BETA-KETOACYL-[ACYL-CARRIER-PROTEIN] SYNTHASE III"/>
    <property type="match status" value="1"/>
</dbReference>
<dbReference type="Gene3D" id="3.40.47.10">
    <property type="match status" value="1"/>
</dbReference>
<dbReference type="SUPFAM" id="SSF53901">
    <property type="entry name" value="Thiolase-like"/>
    <property type="match status" value="1"/>
</dbReference>
<comment type="pathway">
    <text evidence="1">Lipid metabolism.</text>
</comment>
<dbReference type="NCBIfam" id="TIGR00747">
    <property type="entry name" value="fabH"/>
    <property type="match status" value="1"/>
</dbReference>
<keyword evidence="8" id="KW-0275">Fatty acid biosynthesis</keyword>
<evidence type="ECO:0000256" key="2">
    <source>
        <dbReference type="ARBA" id="ARBA00008642"/>
    </source>
</evidence>
<keyword evidence="6" id="KW-0276">Fatty acid metabolism</keyword>
<gene>
    <name evidence="13" type="ORF">EZE20_16160</name>
</gene>
<evidence type="ECO:0000256" key="6">
    <source>
        <dbReference type="ARBA" id="ARBA00022832"/>
    </source>
</evidence>
<sequence>MIDKKDKQPVGVKITSWGHFIPQTSLTNSELSKRFNVTTDWILERTGIEERKYFSDGATSDMIVKAALSCLQQTNLSATDIDCIIVATMTPDHYCPSTATFVHQKLGTNNAWGFDLMAACSGYLYALQLATSLINSNSYKTVLVCGADKMSSCIDPSDRKTVLVLADGAGVSLLQQSSNDNDIVDTICKLDSSHSSDITMIASGSKVPSTIENISQGKHYLRFERKTIFDTAISLMLSVAEEVLSKNRLKFEDIDFIVPHQANKRIIETLAKKFDLPIEKFIINVEQIGNTSAATIPIAISQALEDKKLKGNEKLLLVSVGAGYTYSASLINLNHV</sequence>
<evidence type="ECO:0000313" key="14">
    <source>
        <dbReference type="Proteomes" id="UP000295706"/>
    </source>
</evidence>
<protein>
    <submittedName>
        <fullName evidence="13">Ketoacyl-ACP synthase III</fullName>
    </submittedName>
</protein>
<organism evidence="13 14">
    <name type="scientific">Arundinibacter roseus</name>
    <dbReference type="NCBI Taxonomy" id="2070510"/>
    <lineage>
        <taxon>Bacteria</taxon>
        <taxon>Pseudomonadati</taxon>
        <taxon>Bacteroidota</taxon>
        <taxon>Cytophagia</taxon>
        <taxon>Cytophagales</taxon>
        <taxon>Spirosomataceae</taxon>
        <taxon>Arundinibacter</taxon>
    </lineage>
</organism>
<keyword evidence="3" id="KW-0963">Cytoplasm</keyword>
<evidence type="ECO:0000256" key="8">
    <source>
        <dbReference type="ARBA" id="ARBA00023160"/>
    </source>
</evidence>
<dbReference type="GO" id="GO:0006633">
    <property type="term" value="P:fatty acid biosynthetic process"/>
    <property type="evidence" value="ECO:0007669"/>
    <property type="project" value="UniProtKB-KW"/>
</dbReference>
<dbReference type="AlphaFoldDB" id="A0A4R4K701"/>
<keyword evidence="7" id="KW-0443">Lipid metabolism</keyword>
<proteinExistence type="inferred from homology"/>
<evidence type="ECO:0000256" key="10">
    <source>
        <dbReference type="ARBA" id="ARBA00023315"/>
    </source>
</evidence>
<dbReference type="GO" id="GO:0044550">
    <property type="term" value="P:secondary metabolite biosynthetic process"/>
    <property type="evidence" value="ECO:0007669"/>
    <property type="project" value="TreeGrafter"/>
</dbReference>
<dbReference type="CDD" id="cd00830">
    <property type="entry name" value="KAS_III"/>
    <property type="match status" value="1"/>
</dbReference>
<evidence type="ECO:0000259" key="11">
    <source>
        <dbReference type="Pfam" id="PF08541"/>
    </source>
</evidence>
<reference evidence="13 14" key="1">
    <citation type="submission" date="2019-02" db="EMBL/GenBank/DDBJ databases">
        <title>Arundinibacter roseus gen. nov., sp. nov., a new member of the family Cytophagaceae.</title>
        <authorList>
            <person name="Szuroczki S."/>
            <person name="Khayer B."/>
            <person name="Sproer C."/>
            <person name="Toumi M."/>
            <person name="Szabo A."/>
            <person name="Felfoldi T."/>
            <person name="Schumann P."/>
            <person name="Toth E."/>
        </authorList>
    </citation>
    <scope>NUCLEOTIDE SEQUENCE [LARGE SCALE GENOMIC DNA]</scope>
    <source>
        <strain evidence="13 14">DMA-k-7a</strain>
    </source>
</reference>
<keyword evidence="4" id="KW-0444">Lipid biosynthesis</keyword>
<dbReference type="InterPro" id="IPR013751">
    <property type="entry name" value="ACP_syn_III_N"/>
</dbReference>
<dbReference type="GO" id="GO:0004315">
    <property type="term" value="F:3-oxoacyl-[acyl-carrier-protein] synthase activity"/>
    <property type="evidence" value="ECO:0007669"/>
    <property type="project" value="InterPro"/>
</dbReference>
<comment type="caution">
    <text evidence="13">The sequence shown here is derived from an EMBL/GenBank/DDBJ whole genome shotgun (WGS) entry which is preliminary data.</text>
</comment>
<evidence type="ECO:0000256" key="4">
    <source>
        <dbReference type="ARBA" id="ARBA00022516"/>
    </source>
</evidence>
<dbReference type="Pfam" id="PF08541">
    <property type="entry name" value="ACP_syn_III_C"/>
    <property type="match status" value="1"/>
</dbReference>
<dbReference type="OrthoDB" id="9815506at2"/>
<evidence type="ECO:0000313" key="13">
    <source>
        <dbReference type="EMBL" id="TDB63307.1"/>
    </source>
</evidence>
<keyword evidence="14" id="KW-1185">Reference proteome</keyword>
<dbReference type="PANTHER" id="PTHR34069">
    <property type="entry name" value="3-OXOACYL-[ACYL-CARRIER-PROTEIN] SYNTHASE 3"/>
    <property type="match status" value="1"/>
</dbReference>
<feature type="domain" description="Beta-ketoacyl-[acyl-carrier-protein] synthase III C-terminal" evidence="11">
    <location>
        <begin position="244"/>
        <end position="332"/>
    </location>
</feature>
<comment type="similarity">
    <text evidence="2">Belongs to the thiolase-like superfamily. FabH family.</text>
</comment>
<dbReference type="InterPro" id="IPR013747">
    <property type="entry name" value="ACP_syn_III_C"/>
</dbReference>
<dbReference type="InterPro" id="IPR004655">
    <property type="entry name" value="FabH"/>
</dbReference>